<comment type="catalytic activity">
    <reaction evidence="4">
        <text>alpha,alpha-trehalose 6-phosphate + H2O = alpha,alpha-trehalose + phosphate</text>
        <dbReference type="Rhea" id="RHEA:23420"/>
        <dbReference type="ChEBI" id="CHEBI:15377"/>
        <dbReference type="ChEBI" id="CHEBI:16551"/>
        <dbReference type="ChEBI" id="CHEBI:43474"/>
        <dbReference type="ChEBI" id="CHEBI:58429"/>
        <dbReference type="EC" id="3.1.3.12"/>
    </reaction>
</comment>
<dbReference type="Gene3D" id="3.30.70.1020">
    <property type="entry name" value="Trehalose-6-phosphate phosphatase related protein, domain 2"/>
    <property type="match status" value="1"/>
</dbReference>
<evidence type="ECO:0000256" key="3">
    <source>
        <dbReference type="ARBA" id="ARBA00022801"/>
    </source>
</evidence>
<dbReference type="Gene3D" id="3.40.50.1000">
    <property type="entry name" value="HAD superfamily/HAD-like"/>
    <property type="match status" value="1"/>
</dbReference>
<accession>A0ABS0BD27</accession>
<reference evidence="5 6" key="1">
    <citation type="submission" date="2020-11" db="EMBL/GenBank/DDBJ databases">
        <title>Draft Genome Sequence and Secondary Metabolite Biosynthetic Potential of the Lysobacter niastensis Type strain DSM 18481.</title>
        <authorList>
            <person name="Turrini P."/>
            <person name="Artuso I."/>
            <person name="Tescari M."/>
            <person name="Lugli G.A."/>
            <person name="Frangipani E."/>
            <person name="Ventura M."/>
            <person name="Visca P."/>
        </authorList>
    </citation>
    <scope>NUCLEOTIDE SEQUENCE [LARGE SCALE GENOMIC DNA]</scope>
    <source>
        <strain evidence="5 6">DSM 18481</strain>
    </source>
</reference>
<protein>
    <recommendedName>
        <fullName evidence="4">Trehalose 6-phosphate phosphatase</fullName>
        <ecNumber evidence="4">3.1.3.12</ecNumber>
    </recommendedName>
</protein>
<dbReference type="EC" id="3.1.3.12" evidence="4"/>
<comment type="caution">
    <text evidence="5">The sequence shown here is derived from an EMBL/GenBank/DDBJ whole genome shotgun (WGS) entry which is preliminary data.</text>
</comment>
<keyword evidence="6" id="KW-1185">Reference proteome</keyword>
<evidence type="ECO:0000256" key="4">
    <source>
        <dbReference type="RuleBase" id="RU361117"/>
    </source>
</evidence>
<comment type="pathway">
    <text evidence="1 4">Glycan biosynthesis; trehalose biosynthesis.</text>
</comment>
<keyword evidence="4" id="KW-0460">Magnesium</keyword>
<sequence length="260" mass="27690">MTNDPAASLPLIDAMLQDAVGRNPLLALDFDGTLAPIVSRPGDARIPPSTASTLAKLSRECLVAIVTGRAVADVRERLGFVPWRIIGNHGGECPFQPEKSAELKRSLDGLRAALSDRKGRLESVGVFVEDKQQSISLHYRGATNRVLAVAAVKECVEFGRNAGVGVMGGKCVVNFVPMDAPDKAKAVRTLLDRSGAGTVIYAGDDVNDEPVFASAPSDWLTIRVGPTMSTRARAAVVDPDVLAVCLERLLELLVRGRRPA</sequence>
<proteinExistence type="inferred from homology"/>
<dbReference type="InterPro" id="IPR023214">
    <property type="entry name" value="HAD_sf"/>
</dbReference>
<evidence type="ECO:0000256" key="1">
    <source>
        <dbReference type="ARBA" id="ARBA00005199"/>
    </source>
</evidence>
<dbReference type="InterPro" id="IPR006379">
    <property type="entry name" value="HAD-SF_hydro_IIB"/>
</dbReference>
<dbReference type="Proteomes" id="UP001429984">
    <property type="component" value="Unassembled WGS sequence"/>
</dbReference>
<evidence type="ECO:0000313" key="6">
    <source>
        <dbReference type="Proteomes" id="UP001429984"/>
    </source>
</evidence>
<dbReference type="SUPFAM" id="SSF56784">
    <property type="entry name" value="HAD-like"/>
    <property type="match status" value="1"/>
</dbReference>
<dbReference type="NCBIfam" id="TIGR00685">
    <property type="entry name" value="T6PP"/>
    <property type="match status" value="1"/>
</dbReference>
<keyword evidence="3 4" id="KW-0378">Hydrolase</keyword>
<dbReference type="InterPro" id="IPR036412">
    <property type="entry name" value="HAD-like_sf"/>
</dbReference>
<dbReference type="PANTHER" id="PTHR43768:SF3">
    <property type="entry name" value="TREHALOSE 6-PHOSPHATE PHOSPHATASE"/>
    <property type="match status" value="1"/>
</dbReference>
<dbReference type="EMBL" id="JADLZT010000006">
    <property type="protein sequence ID" value="MBF6024914.1"/>
    <property type="molecule type" value="Genomic_DNA"/>
</dbReference>
<dbReference type="Pfam" id="PF02358">
    <property type="entry name" value="Trehalose_PPase"/>
    <property type="match status" value="1"/>
</dbReference>
<dbReference type="PANTHER" id="PTHR43768">
    <property type="entry name" value="TREHALOSE 6-PHOSPHATE PHOSPHATASE"/>
    <property type="match status" value="1"/>
</dbReference>
<comment type="similarity">
    <text evidence="2 4">Belongs to the trehalose phosphatase family.</text>
</comment>
<dbReference type="GO" id="GO:0004805">
    <property type="term" value="F:trehalose-phosphatase activity"/>
    <property type="evidence" value="ECO:0007669"/>
    <property type="project" value="UniProtKB-EC"/>
</dbReference>
<dbReference type="RefSeq" id="WP_194931489.1">
    <property type="nucleotide sequence ID" value="NZ_JADLZT010000006.1"/>
</dbReference>
<evidence type="ECO:0000256" key="2">
    <source>
        <dbReference type="ARBA" id="ARBA00008770"/>
    </source>
</evidence>
<dbReference type="NCBIfam" id="TIGR01484">
    <property type="entry name" value="HAD-SF-IIB"/>
    <property type="match status" value="1"/>
</dbReference>
<dbReference type="InterPro" id="IPR003337">
    <property type="entry name" value="Trehalose_PPase"/>
</dbReference>
<dbReference type="InterPro" id="IPR044651">
    <property type="entry name" value="OTSB-like"/>
</dbReference>
<keyword evidence="4" id="KW-0479">Metal-binding</keyword>
<evidence type="ECO:0000313" key="5">
    <source>
        <dbReference type="EMBL" id="MBF6024914.1"/>
    </source>
</evidence>
<comment type="function">
    <text evidence="4">Removes the phosphate from trehalose 6-phosphate to produce free trehalose.</text>
</comment>
<organism evidence="5 6">
    <name type="scientific">Lysobacter niastensis</name>
    <dbReference type="NCBI Taxonomy" id="380629"/>
    <lineage>
        <taxon>Bacteria</taxon>
        <taxon>Pseudomonadati</taxon>
        <taxon>Pseudomonadota</taxon>
        <taxon>Gammaproteobacteria</taxon>
        <taxon>Lysobacterales</taxon>
        <taxon>Lysobacteraceae</taxon>
        <taxon>Lysobacter</taxon>
    </lineage>
</organism>
<comment type="cofactor">
    <cofactor evidence="4">
        <name>Mg(2+)</name>
        <dbReference type="ChEBI" id="CHEBI:18420"/>
    </cofactor>
</comment>
<name>A0ABS0BD27_9GAMM</name>
<gene>
    <name evidence="5" type="primary">otsB</name>
    <name evidence="5" type="ORF">IU514_12850</name>
</gene>